<organism evidence="1 2">
    <name type="scientific">Coprinopsis cinerea (strain Okayama-7 / 130 / ATCC MYA-4618 / FGSC 9003)</name>
    <name type="common">Inky cap fungus</name>
    <name type="synonym">Hormographiella aspergillata</name>
    <dbReference type="NCBI Taxonomy" id="240176"/>
    <lineage>
        <taxon>Eukaryota</taxon>
        <taxon>Fungi</taxon>
        <taxon>Dikarya</taxon>
        <taxon>Basidiomycota</taxon>
        <taxon>Agaricomycotina</taxon>
        <taxon>Agaricomycetes</taxon>
        <taxon>Agaricomycetidae</taxon>
        <taxon>Agaricales</taxon>
        <taxon>Agaricineae</taxon>
        <taxon>Psathyrellaceae</taxon>
        <taxon>Coprinopsis</taxon>
    </lineage>
</organism>
<dbReference type="InParanoid" id="A8NCM5"/>
<sequence length="223" mass="24193">MSASTSLTGLMILADTHPTHLVMVGEYKSSRHLIKPWAIILIPTSCLLQSRNHIYIPTSPTSATANTITSGMRSASDPELGTAGNHQAIIYDRTGSTRQIPVKNLGDTFSSMFRVGAMPISRLNRFGGVIEWAQATAYPAGSPLAKKSKKQKLHPQAWIVSALDNLRCVGFPIRGASHQGLLDHFEAVSRGESSLATARRKIGLRKNSNEGTGRSFWLRGKSV</sequence>
<comment type="caution">
    <text evidence="1">The sequence shown here is derived from an EMBL/GenBank/DDBJ whole genome shotgun (WGS) entry which is preliminary data.</text>
</comment>
<evidence type="ECO:0000313" key="1">
    <source>
        <dbReference type="EMBL" id="EAU89318.2"/>
    </source>
</evidence>
<evidence type="ECO:0000313" key="2">
    <source>
        <dbReference type="Proteomes" id="UP000001861"/>
    </source>
</evidence>
<dbReference type="VEuPathDB" id="FungiDB:CC1G_03583"/>
<proteinExistence type="predicted"/>
<keyword evidence="2" id="KW-1185">Reference proteome</keyword>
<dbReference type="Proteomes" id="UP000001861">
    <property type="component" value="Unassembled WGS sequence"/>
</dbReference>
<protein>
    <submittedName>
        <fullName evidence="1">Uncharacterized protein</fullName>
    </submittedName>
</protein>
<dbReference type="EMBL" id="AACS02000009">
    <property type="protein sequence ID" value="EAU89318.2"/>
    <property type="molecule type" value="Genomic_DNA"/>
</dbReference>
<reference evidence="1 2" key="1">
    <citation type="journal article" date="2010" name="Proc. Natl. Acad. Sci. U.S.A.">
        <title>Insights into evolution of multicellular fungi from the assembled chromosomes of the mushroom Coprinopsis cinerea (Coprinus cinereus).</title>
        <authorList>
            <person name="Stajich J.E."/>
            <person name="Wilke S.K."/>
            <person name="Ahren D."/>
            <person name="Au C.H."/>
            <person name="Birren B.W."/>
            <person name="Borodovsky M."/>
            <person name="Burns C."/>
            <person name="Canback B."/>
            <person name="Casselton L.A."/>
            <person name="Cheng C.K."/>
            <person name="Deng J."/>
            <person name="Dietrich F.S."/>
            <person name="Fargo D.C."/>
            <person name="Farman M.L."/>
            <person name="Gathman A.C."/>
            <person name="Goldberg J."/>
            <person name="Guigo R."/>
            <person name="Hoegger P.J."/>
            <person name="Hooker J.B."/>
            <person name="Huggins A."/>
            <person name="James T.Y."/>
            <person name="Kamada T."/>
            <person name="Kilaru S."/>
            <person name="Kodira C."/>
            <person name="Kues U."/>
            <person name="Kupfer D."/>
            <person name="Kwan H.S."/>
            <person name="Lomsadze A."/>
            <person name="Li W."/>
            <person name="Lilly W.W."/>
            <person name="Ma L.J."/>
            <person name="Mackey A.J."/>
            <person name="Manning G."/>
            <person name="Martin F."/>
            <person name="Muraguchi H."/>
            <person name="Natvig D.O."/>
            <person name="Palmerini H."/>
            <person name="Ramesh M.A."/>
            <person name="Rehmeyer C.J."/>
            <person name="Roe B.A."/>
            <person name="Shenoy N."/>
            <person name="Stanke M."/>
            <person name="Ter-Hovhannisyan V."/>
            <person name="Tunlid A."/>
            <person name="Velagapudi R."/>
            <person name="Vision T.J."/>
            <person name="Zeng Q."/>
            <person name="Zolan M.E."/>
            <person name="Pukkila P.J."/>
        </authorList>
    </citation>
    <scope>NUCLEOTIDE SEQUENCE [LARGE SCALE GENOMIC DNA]</scope>
    <source>
        <strain evidence="2">Okayama-7 / 130 / ATCC MYA-4618 / FGSC 9003</strain>
    </source>
</reference>
<accession>A8NCM5</accession>
<dbReference type="RefSeq" id="XP_001832569.2">
    <property type="nucleotide sequence ID" value="XM_001832517.2"/>
</dbReference>
<dbReference type="HOGENOM" id="CLU_1240076_0_0_1"/>
<dbReference type="KEGG" id="cci:CC1G_03583"/>
<dbReference type="AlphaFoldDB" id="A8NCM5"/>
<gene>
    <name evidence="1" type="ORF">CC1G_03583</name>
</gene>
<dbReference type="GeneID" id="6009057"/>
<name>A8NCM5_COPC7</name>